<dbReference type="InterPro" id="IPR027282">
    <property type="entry name" value="TPS"/>
</dbReference>
<keyword evidence="5" id="KW-0812">Transmembrane</keyword>
<evidence type="ECO:0000256" key="6">
    <source>
        <dbReference type="ARBA" id="ARBA00022927"/>
    </source>
</evidence>
<keyword evidence="3" id="KW-0813">Transport</keyword>
<comment type="caution">
    <text evidence="11">The sequence shown here is derived from an EMBL/GenBank/DDBJ whole genome shotgun (WGS) entry which is preliminary data.</text>
</comment>
<evidence type="ECO:0000259" key="10">
    <source>
        <dbReference type="PROSITE" id="PS51779"/>
    </source>
</evidence>
<dbReference type="PROSITE" id="PS51779">
    <property type="entry name" value="POTRA"/>
    <property type="match status" value="1"/>
</dbReference>
<dbReference type="PIRSF" id="PIRSF029745">
    <property type="entry name" value="FhaC"/>
    <property type="match status" value="1"/>
</dbReference>
<evidence type="ECO:0000313" key="12">
    <source>
        <dbReference type="Proteomes" id="UP000188602"/>
    </source>
</evidence>
<keyword evidence="9" id="KW-0732">Signal</keyword>
<dbReference type="InterPro" id="IPR013686">
    <property type="entry name" value="Polypept-transport_assoc_ShlB"/>
</dbReference>
<dbReference type="Pfam" id="PF08479">
    <property type="entry name" value="POTRA_2"/>
    <property type="match status" value="1"/>
</dbReference>
<dbReference type="GO" id="GO:0098046">
    <property type="term" value="C:type V protein secretion system complex"/>
    <property type="evidence" value="ECO:0007669"/>
    <property type="project" value="TreeGrafter"/>
</dbReference>
<dbReference type="Gene3D" id="2.40.160.50">
    <property type="entry name" value="membrane protein fhac: a member of the omp85/tpsb transporter family"/>
    <property type="match status" value="1"/>
</dbReference>
<gene>
    <name evidence="11" type="ORF">BKL49_10435</name>
</gene>
<dbReference type="OrthoDB" id="290122at2"/>
<feature type="signal peptide" evidence="9">
    <location>
        <begin position="1"/>
        <end position="25"/>
    </location>
</feature>
<comment type="similarity">
    <text evidence="2">Belongs to the TPS (TC 1.B.20) family.</text>
</comment>
<protein>
    <submittedName>
        <fullName evidence="11">Transporter</fullName>
    </submittedName>
</protein>
<feature type="domain" description="POTRA" evidence="10">
    <location>
        <begin position="80"/>
        <end position="155"/>
    </location>
</feature>
<accession>A0A1V3JIJ3</accession>
<keyword evidence="8" id="KW-0998">Cell outer membrane</keyword>
<evidence type="ECO:0000256" key="3">
    <source>
        <dbReference type="ARBA" id="ARBA00022448"/>
    </source>
</evidence>
<proteinExistence type="inferred from homology"/>
<dbReference type="GO" id="GO:0009279">
    <property type="term" value="C:cell outer membrane"/>
    <property type="evidence" value="ECO:0007669"/>
    <property type="project" value="UniProtKB-SubCell"/>
</dbReference>
<keyword evidence="6" id="KW-0653">Protein transport</keyword>
<dbReference type="InterPro" id="IPR005565">
    <property type="entry name" value="Hemolysn_activator_HlyB_C"/>
</dbReference>
<keyword evidence="7" id="KW-0472">Membrane</keyword>
<evidence type="ECO:0000256" key="9">
    <source>
        <dbReference type="SAM" id="SignalP"/>
    </source>
</evidence>
<dbReference type="PANTHER" id="PTHR34597">
    <property type="entry name" value="SLR1661 PROTEIN"/>
    <property type="match status" value="1"/>
</dbReference>
<dbReference type="AlphaFoldDB" id="A0A1V3JIJ3"/>
<evidence type="ECO:0000256" key="4">
    <source>
        <dbReference type="ARBA" id="ARBA00022452"/>
    </source>
</evidence>
<dbReference type="Gene3D" id="3.10.20.310">
    <property type="entry name" value="membrane protein fhac"/>
    <property type="match status" value="1"/>
</dbReference>
<dbReference type="EMBL" id="MLHQ01000028">
    <property type="protein sequence ID" value="OOF56590.1"/>
    <property type="molecule type" value="Genomic_DNA"/>
</dbReference>
<evidence type="ECO:0000256" key="2">
    <source>
        <dbReference type="ARBA" id="ARBA00009055"/>
    </source>
</evidence>
<dbReference type="GO" id="GO:0046819">
    <property type="term" value="P:protein secretion by the type V secretion system"/>
    <property type="evidence" value="ECO:0007669"/>
    <property type="project" value="TreeGrafter"/>
</dbReference>
<feature type="chain" id="PRO_5012618143" evidence="9">
    <location>
        <begin position="26"/>
        <end position="571"/>
    </location>
</feature>
<dbReference type="Pfam" id="PF03865">
    <property type="entry name" value="ShlB"/>
    <property type="match status" value="1"/>
</dbReference>
<sequence>MKTSIKGTSISSLVCFSLLSNPAHSNDVLTQEIQQLKHQETLNETNKAFERAQKFLFEKQPEHNGKDSSFNSDIKTNTENRISLITIDDGGKATNLDFTSVIKQYQNKPLTTNQVLNLVKDLTDVLYQAGYVTSAIGLKENITHKNELHFIIHWGYVSDYLINGVPPKNFRDKAMVSVLPNIKNNILNVHDIDQFIEILNTTNKSAEIKVTAAEKVGESNLNIITKRTYLPHFTLGFNNSGVENNANGRNQLTASMSWSDLLGTNDSWYLSTGYRLYKHHNQNNQQNYSLSYSQPFSFYTLDLRLSQSDNEKELNGINSYSSSGKIQTANIKLSRVLTRSKTSIFSAYSELEFKKRKNYIGERLVSLYHNNKLTIGLSHITNFLDGKLYSDISYSNGLNWFHSDSLAYNRKTSKTLKLISGSISWYKPFIIKQRYVNYQFRLGFQYSPYALYSDNQFSIGDEYTVRGFKGGISSGESGYYLSQTLELPFYPNKTYLSQIKPFIGIDFGRTFKRIENKSESIAGFAIGGKTQIKQLALSFTYAKPLKNIKCDNKCNKADNAGVYYVNTSISF</sequence>
<keyword evidence="12" id="KW-1185">Reference proteome</keyword>
<name>A0A1V3JIJ3_9PAST</name>
<dbReference type="InterPro" id="IPR034746">
    <property type="entry name" value="POTRA"/>
</dbReference>
<evidence type="ECO:0000313" key="11">
    <source>
        <dbReference type="EMBL" id="OOF56590.1"/>
    </source>
</evidence>
<dbReference type="STRING" id="1907939.BKL49_10435"/>
<dbReference type="InterPro" id="IPR051544">
    <property type="entry name" value="TPS_OM_transporter"/>
</dbReference>
<evidence type="ECO:0000256" key="8">
    <source>
        <dbReference type="ARBA" id="ARBA00023237"/>
    </source>
</evidence>
<dbReference type="GO" id="GO:0008320">
    <property type="term" value="F:protein transmembrane transporter activity"/>
    <property type="evidence" value="ECO:0007669"/>
    <property type="project" value="TreeGrafter"/>
</dbReference>
<evidence type="ECO:0000256" key="7">
    <source>
        <dbReference type="ARBA" id="ARBA00023136"/>
    </source>
</evidence>
<reference evidence="11 12" key="1">
    <citation type="submission" date="2016-10" db="EMBL/GenBank/DDBJ databases">
        <title>Rodentibacter gen. nov. and new species.</title>
        <authorList>
            <person name="Christensen H."/>
        </authorList>
    </citation>
    <scope>NUCLEOTIDE SEQUENCE [LARGE SCALE GENOMIC DNA]</scope>
    <source>
        <strain evidence="11 12">Ac151</strain>
    </source>
</reference>
<dbReference type="Proteomes" id="UP000188602">
    <property type="component" value="Unassembled WGS sequence"/>
</dbReference>
<evidence type="ECO:0000256" key="1">
    <source>
        <dbReference type="ARBA" id="ARBA00004442"/>
    </source>
</evidence>
<evidence type="ECO:0000256" key="5">
    <source>
        <dbReference type="ARBA" id="ARBA00022692"/>
    </source>
</evidence>
<organism evidence="11 12">
    <name type="scientific">Rodentibacter myodis</name>
    <dbReference type="NCBI Taxonomy" id="1907939"/>
    <lineage>
        <taxon>Bacteria</taxon>
        <taxon>Pseudomonadati</taxon>
        <taxon>Pseudomonadota</taxon>
        <taxon>Gammaproteobacteria</taxon>
        <taxon>Pasteurellales</taxon>
        <taxon>Pasteurellaceae</taxon>
        <taxon>Rodentibacter</taxon>
    </lineage>
</organism>
<dbReference type="RefSeq" id="WP_077425234.1">
    <property type="nucleotide sequence ID" value="NZ_MLHQ01000028.1"/>
</dbReference>
<comment type="subcellular location">
    <subcellularLocation>
        <location evidence="1">Cell outer membrane</location>
    </subcellularLocation>
</comment>
<dbReference type="PANTHER" id="PTHR34597:SF3">
    <property type="entry name" value="OUTER MEMBRANE TRANSPORTER CDIB"/>
    <property type="match status" value="1"/>
</dbReference>
<keyword evidence="4" id="KW-1134">Transmembrane beta strand</keyword>